<evidence type="ECO:0000256" key="7">
    <source>
        <dbReference type="SAM" id="Phobius"/>
    </source>
</evidence>
<dbReference type="PROSITE" id="PS00211">
    <property type="entry name" value="ABC_TRANSPORTER_1"/>
    <property type="match status" value="1"/>
</dbReference>
<proteinExistence type="predicted"/>
<name>A0A1M6MW53_9CLOT</name>
<dbReference type="GO" id="GO:0034040">
    <property type="term" value="F:ATPase-coupled lipid transmembrane transporter activity"/>
    <property type="evidence" value="ECO:0007669"/>
    <property type="project" value="TreeGrafter"/>
</dbReference>
<dbReference type="SUPFAM" id="SSF52540">
    <property type="entry name" value="P-loop containing nucleoside triphosphate hydrolases"/>
    <property type="match status" value="1"/>
</dbReference>
<evidence type="ECO:0000259" key="8">
    <source>
        <dbReference type="PROSITE" id="PS50893"/>
    </source>
</evidence>
<dbReference type="GO" id="GO:0005886">
    <property type="term" value="C:plasma membrane"/>
    <property type="evidence" value="ECO:0007669"/>
    <property type="project" value="UniProtKB-SubCell"/>
</dbReference>
<dbReference type="SUPFAM" id="SSF90123">
    <property type="entry name" value="ABC transporter transmembrane region"/>
    <property type="match status" value="1"/>
</dbReference>
<dbReference type="InterPro" id="IPR036640">
    <property type="entry name" value="ABC1_TM_sf"/>
</dbReference>
<evidence type="ECO:0000256" key="2">
    <source>
        <dbReference type="ARBA" id="ARBA00022692"/>
    </source>
</evidence>
<dbReference type="Proteomes" id="UP000183952">
    <property type="component" value="Unassembled WGS sequence"/>
</dbReference>
<dbReference type="InterPro" id="IPR027417">
    <property type="entry name" value="P-loop_NTPase"/>
</dbReference>
<dbReference type="Gene3D" id="1.20.1560.10">
    <property type="entry name" value="ABC transporter type 1, transmembrane domain"/>
    <property type="match status" value="1"/>
</dbReference>
<dbReference type="SMART" id="SM00382">
    <property type="entry name" value="AAA"/>
    <property type="match status" value="1"/>
</dbReference>
<dbReference type="AlphaFoldDB" id="A0A1M6MW53"/>
<dbReference type="CDD" id="cd07346">
    <property type="entry name" value="ABC_6TM_exporters"/>
    <property type="match status" value="1"/>
</dbReference>
<keyword evidence="6 7" id="KW-0472">Membrane</keyword>
<dbReference type="GO" id="GO:0016887">
    <property type="term" value="F:ATP hydrolysis activity"/>
    <property type="evidence" value="ECO:0007669"/>
    <property type="project" value="InterPro"/>
</dbReference>
<reference evidence="10 11" key="1">
    <citation type="submission" date="2016-11" db="EMBL/GenBank/DDBJ databases">
        <authorList>
            <person name="Jaros S."/>
            <person name="Januszkiewicz K."/>
            <person name="Wedrychowicz H."/>
        </authorList>
    </citation>
    <scope>NUCLEOTIDE SEQUENCE [LARGE SCALE GENOMIC DNA]</scope>
    <source>
        <strain evidence="10 11">DSM 3090</strain>
    </source>
</reference>
<dbReference type="STRING" id="1121331.SAMN02745248_01200"/>
<comment type="subcellular location">
    <subcellularLocation>
        <location evidence="1">Cell membrane</location>
        <topology evidence="1">Multi-pass membrane protein</topology>
    </subcellularLocation>
</comment>
<feature type="transmembrane region" description="Helical" evidence="7">
    <location>
        <begin position="20"/>
        <end position="43"/>
    </location>
</feature>
<dbReference type="PROSITE" id="PS51257">
    <property type="entry name" value="PROKAR_LIPOPROTEIN"/>
    <property type="match status" value="1"/>
</dbReference>
<keyword evidence="3" id="KW-0547">Nucleotide-binding</keyword>
<dbReference type="InterPro" id="IPR011527">
    <property type="entry name" value="ABC1_TM_dom"/>
</dbReference>
<feature type="transmembrane region" description="Helical" evidence="7">
    <location>
        <begin position="63"/>
        <end position="88"/>
    </location>
</feature>
<feature type="transmembrane region" description="Helical" evidence="7">
    <location>
        <begin position="164"/>
        <end position="181"/>
    </location>
</feature>
<evidence type="ECO:0000256" key="4">
    <source>
        <dbReference type="ARBA" id="ARBA00022840"/>
    </source>
</evidence>
<dbReference type="InterPro" id="IPR003439">
    <property type="entry name" value="ABC_transporter-like_ATP-bd"/>
</dbReference>
<dbReference type="GO" id="GO:0140359">
    <property type="term" value="F:ABC-type transporter activity"/>
    <property type="evidence" value="ECO:0007669"/>
    <property type="project" value="InterPro"/>
</dbReference>
<evidence type="ECO:0000256" key="1">
    <source>
        <dbReference type="ARBA" id="ARBA00004651"/>
    </source>
</evidence>
<dbReference type="Pfam" id="PF00005">
    <property type="entry name" value="ABC_tran"/>
    <property type="match status" value="1"/>
</dbReference>
<feature type="transmembrane region" description="Helical" evidence="7">
    <location>
        <begin position="248"/>
        <end position="270"/>
    </location>
</feature>
<feature type="transmembrane region" description="Helical" evidence="7">
    <location>
        <begin position="141"/>
        <end position="158"/>
    </location>
</feature>
<dbReference type="FunFam" id="3.40.50.300:FF:000218">
    <property type="entry name" value="Multidrug ABC transporter ATP-binding protein"/>
    <property type="match status" value="1"/>
</dbReference>
<gene>
    <name evidence="10" type="ORF">SAMN02745248_01200</name>
</gene>
<dbReference type="GO" id="GO:0005524">
    <property type="term" value="F:ATP binding"/>
    <property type="evidence" value="ECO:0007669"/>
    <property type="project" value="UniProtKB-KW"/>
</dbReference>
<dbReference type="Gene3D" id="3.40.50.300">
    <property type="entry name" value="P-loop containing nucleotide triphosphate hydrolases"/>
    <property type="match status" value="1"/>
</dbReference>
<dbReference type="PROSITE" id="PS50929">
    <property type="entry name" value="ABC_TM1F"/>
    <property type="match status" value="1"/>
</dbReference>
<dbReference type="InterPro" id="IPR039421">
    <property type="entry name" value="Type_1_exporter"/>
</dbReference>
<evidence type="ECO:0000313" key="11">
    <source>
        <dbReference type="Proteomes" id="UP000183952"/>
    </source>
</evidence>
<evidence type="ECO:0000256" key="3">
    <source>
        <dbReference type="ARBA" id="ARBA00022741"/>
    </source>
</evidence>
<protein>
    <submittedName>
        <fullName evidence="10">ABC-type multidrug transport system, ATPase and permease component</fullName>
    </submittedName>
</protein>
<dbReference type="OrthoDB" id="9770415at2"/>
<evidence type="ECO:0000313" key="10">
    <source>
        <dbReference type="EMBL" id="SHJ87701.1"/>
    </source>
</evidence>
<dbReference type="PANTHER" id="PTHR24221:SF654">
    <property type="entry name" value="ATP-BINDING CASSETTE SUB-FAMILY B MEMBER 6"/>
    <property type="match status" value="1"/>
</dbReference>
<evidence type="ECO:0000259" key="9">
    <source>
        <dbReference type="PROSITE" id="PS50929"/>
    </source>
</evidence>
<dbReference type="InterPro" id="IPR003593">
    <property type="entry name" value="AAA+_ATPase"/>
</dbReference>
<dbReference type="EMBL" id="FRAD01000008">
    <property type="protein sequence ID" value="SHJ87701.1"/>
    <property type="molecule type" value="Genomic_DNA"/>
</dbReference>
<evidence type="ECO:0000256" key="5">
    <source>
        <dbReference type="ARBA" id="ARBA00022989"/>
    </source>
</evidence>
<feature type="domain" description="ABC transporter" evidence="8">
    <location>
        <begin position="339"/>
        <end position="564"/>
    </location>
</feature>
<dbReference type="InterPro" id="IPR017871">
    <property type="entry name" value="ABC_transporter-like_CS"/>
</dbReference>
<keyword evidence="4" id="KW-0067">ATP-binding</keyword>
<accession>A0A1M6MW53</accession>
<feature type="domain" description="ABC transmembrane type-1" evidence="9">
    <location>
        <begin position="24"/>
        <end position="304"/>
    </location>
</feature>
<keyword evidence="11" id="KW-1185">Reference proteome</keyword>
<sequence>MNIRNKGIMRVISLLKPKKFPYIIGLVGSCLIDASIPIISALVLKDITDAGVLRNRSLIVRASLLLCLVAFVFCVLAPLLNYLFAGAVKKVMAYIRLKVFYHIEEISIEYFDKNHSGDIISRFINDIGILENFYNGNMRSILSLVLTGIYSAIIMLILNFKMAAVLIIIGVITAYVNKRYAKVLRTISNRLRQNNSNMLQCITDLLAGFREVKMFNIGEVIAKKYYEANKKTADLSIKWFKKYAFLDVSNFILMWISNGITFIAGTILVFNGIGTVGSLLAMVLMVGNITNLFRQLGNEVSRMQISLAGAIRVLEIMDLPKESKCYSFGDRSLSEDKMIEMKDVTFSYKENETVVNGLNIEVEKGKLVALVGPSGGGKSTIIKLLLGLYPIESGSIIIDGKHIGEYTLEELRSLIAYVPQESYLFEGTIEENIRYGRMEATYDEIVQASKLANAHDFILKQSNGYQSLVGERGGKLSGGQKQRIAIARAFLKNSPILLLDEATSALDSESEQLIQEALNTLVQGKTTIAVAHRLSTIKDADIIYVIDKGKVVEQGCHKNLPRHK</sequence>
<evidence type="ECO:0000256" key="6">
    <source>
        <dbReference type="ARBA" id="ARBA00023136"/>
    </source>
</evidence>
<keyword evidence="5 7" id="KW-1133">Transmembrane helix</keyword>
<dbReference type="RefSeq" id="WP_072903212.1">
    <property type="nucleotide sequence ID" value="NZ_FRAD01000008.1"/>
</dbReference>
<dbReference type="PROSITE" id="PS50893">
    <property type="entry name" value="ABC_TRANSPORTER_2"/>
    <property type="match status" value="1"/>
</dbReference>
<organism evidence="10 11">
    <name type="scientific">Hathewaya proteolytica DSM 3090</name>
    <dbReference type="NCBI Taxonomy" id="1121331"/>
    <lineage>
        <taxon>Bacteria</taxon>
        <taxon>Bacillati</taxon>
        <taxon>Bacillota</taxon>
        <taxon>Clostridia</taxon>
        <taxon>Eubacteriales</taxon>
        <taxon>Clostridiaceae</taxon>
        <taxon>Hathewaya</taxon>
    </lineage>
</organism>
<keyword evidence="2 7" id="KW-0812">Transmembrane</keyword>
<dbReference type="Pfam" id="PF00664">
    <property type="entry name" value="ABC_membrane"/>
    <property type="match status" value="1"/>
</dbReference>
<dbReference type="PANTHER" id="PTHR24221">
    <property type="entry name" value="ATP-BINDING CASSETTE SUB-FAMILY B"/>
    <property type="match status" value="1"/>
</dbReference>